<name>W6QFD7_PENRF</name>
<dbReference type="Proteomes" id="UP000030686">
    <property type="component" value="Unassembled WGS sequence"/>
</dbReference>
<evidence type="ECO:0000313" key="3">
    <source>
        <dbReference type="Proteomes" id="UP000030686"/>
    </source>
</evidence>
<protein>
    <submittedName>
        <fullName evidence="2">Probable transposable element</fullName>
    </submittedName>
</protein>
<dbReference type="Gene3D" id="3.30.420.10">
    <property type="entry name" value="Ribonuclease H-like superfamily/Ribonuclease H"/>
    <property type="match status" value="1"/>
</dbReference>
<gene>
    <name evidence="2" type="ORF">PROQFM164_S02g003000</name>
</gene>
<dbReference type="AlphaFoldDB" id="W6QFD7"/>
<dbReference type="GO" id="GO:0003676">
    <property type="term" value="F:nucleic acid binding"/>
    <property type="evidence" value="ECO:0007669"/>
    <property type="project" value="InterPro"/>
</dbReference>
<dbReference type="EMBL" id="HG792016">
    <property type="protein sequence ID" value="CDM32849.1"/>
    <property type="molecule type" value="Genomic_DNA"/>
</dbReference>
<dbReference type="OrthoDB" id="4349712at2759"/>
<feature type="region of interest" description="Disordered" evidence="1">
    <location>
        <begin position="417"/>
        <end position="437"/>
    </location>
</feature>
<evidence type="ECO:0000256" key="1">
    <source>
        <dbReference type="SAM" id="MobiDB-lite"/>
    </source>
</evidence>
<sequence length="437" mass="48956">MLGSGCIIRTSLLYIVKILGVLMDTKLKYKEHIARAASKGLEAAMELRRLRGLSPATARQLFTSTVAPVVDYASNVWMHACKDKAMGSINRVQRVGAQAIVRTFLTVATSVAEAEAHLATVQHRFWRRAVKMWTDIHTLPETNPLRRNTARIKKFRRYHRSPLYQVADALKNIEMERLETINPFTLAPWEARVQDGVEETPQSPTVPGGLVQIATSSSARNELVGFGVAIERQPPRYRKLKLKTLSVTLGARTEQNPFSAELAAMVHALNMVVGLKDYRITLLTSNKAAALTLRNPRQQSGQEFVCQLYKLMRKLRRNGNQINIRWISTSEDNKLRVLAKEQARSATQEDALPQESVPRMKSTTLNIARSQAVHSNDLPANVGNTQNELMQHSQANTPGSCMTDYLGKKRACWLAPPPSRRGTRWAFRAGDRTTPQA</sequence>
<reference evidence="2" key="1">
    <citation type="journal article" date="2014" name="Nat. Commun.">
        <title>Multiple recent horizontal transfers of a large genomic region in cheese making fungi.</title>
        <authorList>
            <person name="Cheeseman K."/>
            <person name="Ropars J."/>
            <person name="Renault P."/>
            <person name="Dupont J."/>
            <person name="Gouzy J."/>
            <person name="Branca A."/>
            <person name="Abraham A.L."/>
            <person name="Ceppi M."/>
            <person name="Conseiller E."/>
            <person name="Debuchy R."/>
            <person name="Malagnac F."/>
            <person name="Goarin A."/>
            <person name="Silar P."/>
            <person name="Lacoste S."/>
            <person name="Sallet E."/>
            <person name="Bensimon A."/>
            <person name="Giraud T."/>
            <person name="Brygoo Y."/>
        </authorList>
    </citation>
    <scope>NUCLEOTIDE SEQUENCE [LARGE SCALE GENOMIC DNA]</scope>
    <source>
        <strain evidence="2">FM164</strain>
    </source>
</reference>
<accession>W6QFD7</accession>
<dbReference type="InterPro" id="IPR036397">
    <property type="entry name" value="RNaseH_sf"/>
</dbReference>
<keyword evidence="3" id="KW-1185">Reference proteome</keyword>
<organism evidence="2 3">
    <name type="scientific">Penicillium roqueforti (strain FM164)</name>
    <dbReference type="NCBI Taxonomy" id="1365484"/>
    <lineage>
        <taxon>Eukaryota</taxon>
        <taxon>Fungi</taxon>
        <taxon>Dikarya</taxon>
        <taxon>Ascomycota</taxon>
        <taxon>Pezizomycotina</taxon>
        <taxon>Eurotiomycetes</taxon>
        <taxon>Eurotiomycetidae</taxon>
        <taxon>Eurotiales</taxon>
        <taxon>Aspergillaceae</taxon>
        <taxon>Penicillium</taxon>
    </lineage>
</organism>
<evidence type="ECO:0000313" key="2">
    <source>
        <dbReference type="EMBL" id="CDM32849.1"/>
    </source>
</evidence>
<proteinExistence type="predicted"/>
<dbReference type="STRING" id="1365484.W6QFD7"/>